<dbReference type="EC" id="1.3.1.72" evidence="2"/>
<evidence type="ECO:0000259" key="6">
    <source>
        <dbReference type="PROSITE" id="PS51387"/>
    </source>
</evidence>
<dbReference type="PROSITE" id="PS51387">
    <property type="entry name" value="FAD_PCMH"/>
    <property type="match status" value="1"/>
</dbReference>
<evidence type="ECO:0000256" key="1">
    <source>
        <dbReference type="ARBA" id="ARBA00004167"/>
    </source>
</evidence>
<evidence type="ECO:0000256" key="2">
    <source>
        <dbReference type="ARBA" id="ARBA00012405"/>
    </source>
</evidence>
<keyword evidence="3" id="KW-0812">Transmembrane</keyword>
<organism evidence="7 8">
    <name type="scientific">Apiospora hydei</name>
    <dbReference type="NCBI Taxonomy" id="1337664"/>
    <lineage>
        <taxon>Eukaryota</taxon>
        <taxon>Fungi</taxon>
        <taxon>Dikarya</taxon>
        <taxon>Ascomycota</taxon>
        <taxon>Pezizomycotina</taxon>
        <taxon>Sordariomycetes</taxon>
        <taxon>Xylariomycetidae</taxon>
        <taxon>Amphisphaeriales</taxon>
        <taxon>Apiosporaceae</taxon>
        <taxon>Apiospora</taxon>
    </lineage>
</organism>
<dbReference type="PANTHER" id="PTHR10801:SF10">
    <property type="entry name" value="FAD BINDING DOMAIN PROTEIN (AFU_ORTHOLOGUE AFUA_6G14300)"/>
    <property type="match status" value="1"/>
</dbReference>
<keyword evidence="8" id="KW-1185">Reference proteome</keyword>
<dbReference type="EMBL" id="JAQQWN010000008">
    <property type="protein sequence ID" value="KAK8071404.1"/>
    <property type="molecule type" value="Genomic_DNA"/>
</dbReference>
<protein>
    <recommendedName>
        <fullName evidence="2">Delta(24)-sterol reductase</fullName>
        <ecNumber evidence="2">1.3.1.72</ecNumber>
    </recommendedName>
</protein>
<comment type="caution">
    <text evidence="7">The sequence shown here is derived from an EMBL/GenBank/DDBJ whole genome shotgun (WGS) entry which is preliminary data.</text>
</comment>
<dbReference type="RefSeq" id="XP_066665212.1">
    <property type="nucleotide sequence ID" value="XM_066815922.1"/>
</dbReference>
<dbReference type="InterPro" id="IPR040165">
    <property type="entry name" value="Diminuto-like"/>
</dbReference>
<evidence type="ECO:0000256" key="4">
    <source>
        <dbReference type="ARBA" id="ARBA00022989"/>
    </source>
</evidence>
<name>A0ABR1VNB7_9PEZI</name>
<dbReference type="InterPro" id="IPR006094">
    <property type="entry name" value="Oxid_FAD_bind_N"/>
</dbReference>
<dbReference type="InterPro" id="IPR036318">
    <property type="entry name" value="FAD-bd_PCMH-like_sf"/>
</dbReference>
<evidence type="ECO:0000256" key="5">
    <source>
        <dbReference type="ARBA" id="ARBA00023136"/>
    </source>
</evidence>
<dbReference type="Proteomes" id="UP001433268">
    <property type="component" value="Unassembled WGS sequence"/>
</dbReference>
<reference evidence="7 8" key="1">
    <citation type="submission" date="2023-01" db="EMBL/GenBank/DDBJ databases">
        <title>Analysis of 21 Apiospora genomes using comparative genomics revels a genus with tremendous synthesis potential of carbohydrate active enzymes and secondary metabolites.</title>
        <authorList>
            <person name="Sorensen T."/>
        </authorList>
    </citation>
    <scope>NUCLEOTIDE SEQUENCE [LARGE SCALE GENOMIC DNA]</scope>
    <source>
        <strain evidence="7 8">CBS 114990</strain>
    </source>
</reference>
<keyword evidence="5" id="KW-0472">Membrane</keyword>
<dbReference type="Gene3D" id="3.30.465.10">
    <property type="match status" value="1"/>
</dbReference>
<dbReference type="InterPro" id="IPR016166">
    <property type="entry name" value="FAD-bd_PCMH"/>
</dbReference>
<evidence type="ECO:0000313" key="7">
    <source>
        <dbReference type="EMBL" id="KAK8071404.1"/>
    </source>
</evidence>
<feature type="domain" description="FAD-binding PCMH-type" evidence="6">
    <location>
        <begin position="1"/>
        <end position="171"/>
    </location>
</feature>
<dbReference type="GeneID" id="92048982"/>
<dbReference type="Pfam" id="PF01565">
    <property type="entry name" value="FAD_binding_4"/>
    <property type="match status" value="1"/>
</dbReference>
<sequence>MEYSKDYGIHESLVDAIAAEVRNFYQRKQGFRIFHGSTNSTRPAHEDRVIDISPLNRVLKIDSQARTAVVEPNVPMDKLVDATLQDGLMPPVVMEFPGITVGGGFAGSAGESSSFKHGYFSETVNWVEMVLGDGRVVRASRCENEDLFHGAAGAAGTLGIITLLELRLVPVKAYVKVTYHPTASIEEAVESITKETDNSENDYVDGILYSRNSGIVMTGFLTDEKPPSVGAQTFSRPWDPWFYMHVQKRAQNPPGSGLELVDYIPIRDYLFRYDRGGFWVGREGFKYFGFVPFNGLTRWFLDDFLHARMLYRALHGAKRYLGFMIQDLAIPYSTCQDLIEYTADSLDIWPLWLCPLRGMQAPTFHPCTIPAVDAVHMTPQPMINVGLWGRASNNPEYFVKQNRDLERCLRELGGRKVLYSQTYYPEKEFWELYDRTWYEALRQKYKATTLPSIYEKVRVDASTFYAYPSWPQWLLSSWPLAGIAGIIAAIRSGEYVHHRQPLWRTLWGSLRRKLD</sequence>
<evidence type="ECO:0000256" key="3">
    <source>
        <dbReference type="ARBA" id="ARBA00022692"/>
    </source>
</evidence>
<dbReference type="InterPro" id="IPR016169">
    <property type="entry name" value="FAD-bd_PCMH_sub2"/>
</dbReference>
<gene>
    <name evidence="7" type="ORF">PG997_011607</name>
</gene>
<comment type="subcellular location">
    <subcellularLocation>
        <location evidence="1">Membrane</location>
        <topology evidence="1">Single-pass membrane protein</topology>
    </subcellularLocation>
</comment>
<evidence type="ECO:0000313" key="8">
    <source>
        <dbReference type="Proteomes" id="UP001433268"/>
    </source>
</evidence>
<accession>A0ABR1VNB7</accession>
<dbReference type="SUPFAM" id="SSF56176">
    <property type="entry name" value="FAD-binding/transporter-associated domain-like"/>
    <property type="match status" value="1"/>
</dbReference>
<keyword evidence="4" id="KW-1133">Transmembrane helix</keyword>
<proteinExistence type="predicted"/>
<dbReference type="PANTHER" id="PTHR10801">
    <property type="entry name" value="24-DEHYDROCHOLESTEROL REDUCTASE"/>
    <property type="match status" value="1"/>
</dbReference>